<protein>
    <recommendedName>
        <fullName evidence="6">Ankyrin repeat protein</fullName>
    </recommendedName>
</protein>
<evidence type="ECO:0000256" key="4">
    <source>
        <dbReference type="SAM" id="SignalP"/>
    </source>
</evidence>
<evidence type="ECO:0008006" key="6">
    <source>
        <dbReference type="Google" id="ProtNLM"/>
    </source>
</evidence>
<organism evidence="5">
    <name type="scientific">Aureoumbra lagunensis</name>
    <dbReference type="NCBI Taxonomy" id="44058"/>
    <lineage>
        <taxon>Eukaryota</taxon>
        <taxon>Sar</taxon>
        <taxon>Stramenopiles</taxon>
        <taxon>Ochrophyta</taxon>
        <taxon>Pelagophyceae</taxon>
        <taxon>Pelagomonadales</taxon>
        <taxon>Aureoumbra</taxon>
    </lineage>
</organism>
<feature type="signal peptide" evidence="4">
    <location>
        <begin position="1"/>
        <end position="18"/>
    </location>
</feature>
<feature type="chain" id="PRO_5031192181" description="Ankyrin repeat protein" evidence="4">
    <location>
        <begin position="19"/>
        <end position="186"/>
    </location>
</feature>
<dbReference type="PROSITE" id="PS50088">
    <property type="entry name" value="ANK_REPEAT"/>
    <property type="match status" value="1"/>
</dbReference>
<name>A0A7S3NM35_9STRA</name>
<dbReference type="PANTHER" id="PTHR24198">
    <property type="entry name" value="ANKYRIN REPEAT AND PROTEIN KINASE DOMAIN-CONTAINING PROTEIN"/>
    <property type="match status" value="1"/>
</dbReference>
<evidence type="ECO:0000256" key="2">
    <source>
        <dbReference type="ARBA" id="ARBA00023043"/>
    </source>
</evidence>
<sequence>MRLFILFLLFVLLSLTLAEKSTADLNNELYQAVRADSIIEIQRILDAGAEINTRSGPGEQTPLMNAVLTGKENAVSVLLESGASTTIGEKDGYKPMDGAAYQGRAAIVRKLYEHGVPLDQVHPRDGNRPVQRSCWGRQDRHSETVATFLELGAKLTAGECQTTNKNTWDVLRKFGLLRNNMKQNDL</sequence>
<dbReference type="AlphaFoldDB" id="A0A7S3NM35"/>
<reference evidence="5" key="1">
    <citation type="submission" date="2021-01" db="EMBL/GenBank/DDBJ databases">
        <authorList>
            <person name="Corre E."/>
            <person name="Pelletier E."/>
            <person name="Niang G."/>
            <person name="Scheremetjew M."/>
            <person name="Finn R."/>
            <person name="Kale V."/>
            <person name="Holt S."/>
            <person name="Cochrane G."/>
            <person name="Meng A."/>
            <person name="Brown T."/>
            <person name="Cohen L."/>
        </authorList>
    </citation>
    <scope>NUCLEOTIDE SEQUENCE</scope>
    <source>
        <strain evidence="5">CCMP1510</strain>
    </source>
</reference>
<keyword evidence="2 3" id="KW-0040">ANK repeat</keyword>
<dbReference type="PANTHER" id="PTHR24198:SF165">
    <property type="entry name" value="ANKYRIN REPEAT-CONTAINING PROTEIN-RELATED"/>
    <property type="match status" value="1"/>
</dbReference>
<keyword evidence="1" id="KW-0677">Repeat</keyword>
<dbReference type="EMBL" id="HBIJ01010605">
    <property type="protein sequence ID" value="CAE0366536.1"/>
    <property type="molecule type" value="Transcribed_RNA"/>
</dbReference>
<feature type="repeat" description="ANK" evidence="3">
    <location>
        <begin position="58"/>
        <end position="90"/>
    </location>
</feature>
<proteinExistence type="predicted"/>
<dbReference type="SMART" id="SM00248">
    <property type="entry name" value="ANK"/>
    <property type="match status" value="4"/>
</dbReference>
<gene>
    <name evidence="5" type="ORF">ALAG00032_LOCUS7283</name>
</gene>
<dbReference type="SUPFAM" id="SSF48403">
    <property type="entry name" value="Ankyrin repeat"/>
    <property type="match status" value="1"/>
</dbReference>
<dbReference type="Pfam" id="PF12796">
    <property type="entry name" value="Ank_2"/>
    <property type="match status" value="1"/>
</dbReference>
<evidence type="ECO:0000256" key="3">
    <source>
        <dbReference type="PROSITE-ProRule" id="PRU00023"/>
    </source>
</evidence>
<dbReference type="InterPro" id="IPR036770">
    <property type="entry name" value="Ankyrin_rpt-contain_sf"/>
</dbReference>
<keyword evidence="4" id="KW-0732">Signal</keyword>
<dbReference type="Gene3D" id="1.25.40.20">
    <property type="entry name" value="Ankyrin repeat-containing domain"/>
    <property type="match status" value="1"/>
</dbReference>
<evidence type="ECO:0000313" key="5">
    <source>
        <dbReference type="EMBL" id="CAE0366536.1"/>
    </source>
</evidence>
<evidence type="ECO:0000256" key="1">
    <source>
        <dbReference type="ARBA" id="ARBA00022737"/>
    </source>
</evidence>
<accession>A0A7S3NM35</accession>
<dbReference type="InterPro" id="IPR002110">
    <property type="entry name" value="Ankyrin_rpt"/>
</dbReference>